<dbReference type="InterPro" id="IPR010065">
    <property type="entry name" value="AA_ABC_transptr_permease_3TM"/>
</dbReference>
<feature type="domain" description="ABC transmembrane type-1" evidence="9">
    <location>
        <begin position="80"/>
        <end position="286"/>
    </location>
</feature>
<protein>
    <submittedName>
        <fullName evidence="10">Amino acid ABC transporter permease</fullName>
    </submittedName>
</protein>
<dbReference type="NCBIfam" id="TIGR01726">
    <property type="entry name" value="HEQRo_perm_3TM"/>
    <property type="match status" value="1"/>
</dbReference>
<feature type="transmembrane region" description="Helical" evidence="8">
    <location>
        <begin position="76"/>
        <end position="101"/>
    </location>
</feature>
<feature type="transmembrane region" description="Helical" evidence="8">
    <location>
        <begin position="264"/>
        <end position="289"/>
    </location>
</feature>
<dbReference type="SUPFAM" id="SSF161098">
    <property type="entry name" value="MetI-like"/>
    <property type="match status" value="1"/>
</dbReference>
<organism evidence="10 11">
    <name type="scientific">Agromyces mediolanus</name>
    <name type="common">Corynebacterium mediolanum</name>
    <dbReference type="NCBI Taxonomy" id="41986"/>
    <lineage>
        <taxon>Bacteria</taxon>
        <taxon>Bacillati</taxon>
        <taxon>Actinomycetota</taxon>
        <taxon>Actinomycetes</taxon>
        <taxon>Micrococcales</taxon>
        <taxon>Microbacteriaceae</taxon>
        <taxon>Agromyces</taxon>
    </lineage>
</organism>
<feature type="transmembrane region" description="Helical" evidence="8">
    <location>
        <begin position="121"/>
        <end position="143"/>
    </location>
</feature>
<reference evidence="10" key="1">
    <citation type="journal article" date="2014" name="Int. J. Syst. Evol. Microbiol.">
        <title>Complete genome sequence of Corynebacterium casei LMG S-19264T (=DSM 44701T), isolated from a smear-ripened cheese.</title>
        <authorList>
            <consortium name="US DOE Joint Genome Institute (JGI-PGF)"/>
            <person name="Walter F."/>
            <person name="Albersmeier A."/>
            <person name="Kalinowski J."/>
            <person name="Ruckert C."/>
        </authorList>
    </citation>
    <scope>NUCLEOTIDE SEQUENCE</scope>
    <source>
        <strain evidence="10">JCM 3346</strain>
    </source>
</reference>
<keyword evidence="2 8" id="KW-0813">Transport</keyword>
<feature type="transmembrane region" description="Helical" evidence="8">
    <location>
        <begin position="39"/>
        <end position="56"/>
    </location>
</feature>
<evidence type="ECO:0000256" key="8">
    <source>
        <dbReference type="RuleBase" id="RU363032"/>
    </source>
</evidence>
<dbReference type="FunFam" id="1.10.3720.10:FF:000006">
    <property type="entry name" value="Glutamate/aspartate ABC transporter, permease protein GltK"/>
    <property type="match status" value="1"/>
</dbReference>
<dbReference type="PROSITE" id="PS50928">
    <property type="entry name" value="ABC_TM1"/>
    <property type="match status" value="1"/>
</dbReference>
<dbReference type="PANTHER" id="PTHR30614:SF0">
    <property type="entry name" value="L-CYSTINE TRANSPORT SYSTEM PERMEASE PROTEIN TCYL"/>
    <property type="match status" value="1"/>
</dbReference>
<dbReference type="GO" id="GO:0022857">
    <property type="term" value="F:transmembrane transporter activity"/>
    <property type="evidence" value="ECO:0007669"/>
    <property type="project" value="InterPro"/>
</dbReference>
<dbReference type="Gene3D" id="1.10.3720.10">
    <property type="entry name" value="MetI-like"/>
    <property type="match status" value="1"/>
</dbReference>
<evidence type="ECO:0000256" key="4">
    <source>
        <dbReference type="ARBA" id="ARBA00022692"/>
    </source>
</evidence>
<dbReference type="RefSeq" id="WP_189083346.1">
    <property type="nucleotide sequence ID" value="NZ_BMRJ01000001.1"/>
</dbReference>
<keyword evidence="7 8" id="KW-0472">Membrane</keyword>
<dbReference type="InterPro" id="IPR043429">
    <property type="entry name" value="ArtM/GltK/GlnP/TcyL/YhdX-like"/>
</dbReference>
<name>A0A918CAZ8_AGRME</name>
<evidence type="ECO:0000256" key="2">
    <source>
        <dbReference type="ARBA" id="ARBA00022448"/>
    </source>
</evidence>
<keyword evidence="3" id="KW-1003">Cell membrane</keyword>
<dbReference type="InterPro" id="IPR000515">
    <property type="entry name" value="MetI-like"/>
</dbReference>
<evidence type="ECO:0000256" key="6">
    <source>
        <dbReference type="ARBA" id="ARBA00022989"/>
    </source>
</evidence>
<evidence type="ECO:0000256" key="5">
    <source>
        <dbReference type="ARBA" id="ARBA00022970"/>
    </source>
</evidence>
<dbReference type="GO" id="GO:0043190">
    <property type="term" value="C:ATP-binding cassette (ABC) transporter complex"/>
    <property type="evidence" value="ECO:0007669"/>
    <property type="project" value="InterPro"/>
</dbReference>
<feature type="transmembrane region" description="Helical" evidence="8">
    <location>
        <begin position="163"/>
        <end position="183"/>
    </location>
</feature>
<evidence type="ECO:0000313" key="11">
    <source>
        <dbReference type="Proteomes" id="UP000610303"/>
    </source>
</evidence>
<evidence type="ECO:0000256" key="7">
    <source>
        <dbReference type="ARBA" id="ARBA00023136"/>
    </source>
</evidence>
<accession>A0A918CAZ8</accession>
<keyword evidence="4 8" id="KW-0812">Transmembrane</keyword>
<sequence>MTSSQLLTDPPGTAAGGGDPLARLAALPLRSRSRILSRWVPAVVVGALAAAIGWAFVSAPAMNWPVVAEYLFSPRILAGVGTTLLFTVLTFALGLLLGIVLEVMRQSGNPVLRVIVDGYIWLFRGTPLLVQLVFWFNLALIFPVIGVRIPALGLTIGGSTNELVTPFLAALIGLVLHTAAYMAEVVRGGFLAVPPGQTDAAKAIGMTSLEAQRLIVIPQAVRVILPPLGNQFIDILKATAIVSVIGGGDLMTIAQQIYGQNYQVIAMLVVASLWYLALVTLATIGQHFLERGLDRSRRRVLKAEAGR</sequence>
<dbReference type="EMBL" id="BMRJ01000001">
    <property type="protein sequence ID" value="GGR12227.1"/>
    <property type="molecule type" value="Genomic_DNA"/>
</dbReference>
<comment type="similarity">
    <text evidence="8">Belongs to the binding-protein-dependent transport system permease family.</text>
</comment>
<reference evidence="10" key="2">
    <citation type="submission" date="2020-09" db="EMBL/GenBank/DDBJ databases">
        <authorList>
            <person name="Sun Q."/>
            <person name="Ohkuma M."/>
        </authorList>
    </citation>
    <scope>NUCLEOTIDE SEQUENCE</scope>
    <source>
        <strain evidence="10">JCM 3346</strain>
    </source>
</reference>
<gene>
    <name evidence="10" type="ORF">GCM10010196_00780</name>
</gene>
<dbReference type="Pfam" id="PF00528">
    <property type="entry name" value="BPD_transp_1"/>
    <property type="match status" value="1"/>
</dbReference>
<dbReference type="InterPro" id="IPR035906">
    <property type="entry name" value="MetI-like_sf"/>
</dbReference>
<keyword evidence="6 8" id="KW-1133">Transmembrane helix</keyword>
<keyword evidence="5" id="KW-0029">Amino-acid transport</keyword>
<evidence type="ECO:0000256" key="1">
    <source>
        <dbReference type="ARBA" id="ARBA00004651"/>
    </source>
</evidence>
<comment type="subcellular location">
    <subcellularLocation>
        <location evidence="1 8">Cell membrane</location>
        <topology evidence="1 8">Multi-pass membrane protein</topology>
    </subcellularLocation>
</comment>
<evidence type="ECO:0000256" key="3">
    <source>
        <dbReference type="ARBA" id="ARBA00022475"/>
    </source>
</evidence>
<dbReference type="AlphaFoldDB" id="A0A918CAZ8"/>
<proteinExistence type="inferred from homology"/>
<evidence type="ECO:0000259" key="9">
    <source>
        <dbReference type="PROSITE" id="PS50928"/>
    </source>
</evidence>
<dbReference type="CDD" id="cd06261">
    <property type="entry name" value="TM_PBP2"/>
    <property type="match status" value="1"/>
</dbReference>
<dbReference type="GO" id="GO:0006865">
    <property type="term" value="P:amino acid transport"/>
    <property type="evidence" value="ECO:0007669"/>
    <property type="project" value="UniProtKB-KW"/>
</dbReference>
<dbReference type="Proteomes" id="UP000610303">
    <property type="component" value="Unassembled WGS sequence"/>
</dbReference>
<dbReference type="PANTHER" id="PTHR30614">
    <property type="entry name" value="MEMBRANE COMPONENT OF AMINO ACID ABC TRANSPORTER"/>
    <property type="match status" value="1"/>
</dbReference>
<comment type="caution">
    <text evidence="10">The sequence shown here is derived from an EMBL/GenBank/DDBJ whole genome shotgun (WGS) entry which is preliminary data.</text>
</comment>
<evidence type="ECO:0000313" key="10">
    <source>
        <dbReference type="EMBL" id="GGR12227.1"/>
    </source>
</evidence>
<keyword evidence="11" id="KW-1185">Reference proteome</keyword>